<comment type="caution">
    <text evidence="3">The sequence shown here is derived from an EMBL/GenBank/DDBJ whole genome shotgun (WGS) entry which is preliminary data.</text>
</comment>
<feature type="compositionally biased region" description="Basic and acidic residues" evidence="1">
    <location>
        <begin position="1052"/>
        <end position="1073"/>
    </location>
</feature>
<feature type="compositionally biased region" description="Basic and acidic residues" evidence="1">
    <location>
        <begin position="888"/>
        <end position="912"/>
    </location>
</feature>
<feature type="compositionally biased region" description="Basic and acidic residues" evidence="1">
    <location>
        <begin position="758"/>
        <end position="768"/>
    </location>
</feature>
<evidence type="ECO:0000313" key="3">
    <source>
        <dbReference type="EMBL" id="KAB5529107.1"/>
    </source>
</evidence>
<proteinExistence type="predicted"/>
<feature type="compositionally biased region" description="Basic and acidic residues" evidence="1">
    <location>
        <begin position="995"/>
        <end position="1008"/>
    </location>
</feature>
<evidence type="ECO:0000256" key="1">
    <source>
        <dbReference type="SAM" id="MobiDB-lite"/>
    </source>
</evidence>
<feature type="region of interest" description="Disordered" evidence="1">
    <location>
        <begin position="727"/>
        <end position="1265"/>
    </location>
</feature>
<dbReference type="Pfam" id="PF01936">
    <property type="entry name" value="NYN"/>
    <property type="match status" value="2"/>
</dbReference>
<dbReference type="InterPro" id="IPR021139">
    <property type="entry name" value="NYN"/>
</dbReference>
<feature type="compositionally biased region" description="Basic and acidic residues" evidence="1">
    <location>
        <begin position="1158"/>
        <end position="1170"/>
    </location>
</feature>
<protein>
    <recommendedName>
        <fullName evidence="2">NYN domain-containing protein</fullName>
    </recommendedName>
</protein>
<name>A0A5N5KFK5_9ROSI</name>
<feature type="compositionally biased region" description="Basic and acidic residues" evidence="1">
    <location>
        <begin position="236"/>
        <end position="260"/>
    </location>
</feature>
<dbReference type="AlphaFoldDB" id="A0A5N5KFK5"/>
<feature type="compositionally biased region" description="Polar residues" evidence="1">
    <location>
        <begin position="220"/>
        <end position="235"/>
    </location>
</feature>
<evidence type="ECO:0000259" key="2">
    <source>
        <dbReference type="Pfam" id="PF01936"/>
    </source>
</evidence>
<feature type="compositionally biased region" description="Basic residues" evidence="1">
    <location>
        <begin position="321"/>
        <end position="332"/>
    </location>
</feature>
<dbReference type="GO" id="GO:0010468">
    <property type="term" value="P:regulation of gene expression"/>
    <property type="evidence" value="ECO:0007669"/>
    <property type="project" value="InterPro"/>
</dbReference>
<feature type="compositionally biased region" description="Basic and acidic residues" evidence="1">
    <location>
        <begin position="1094"/>
        <end position="1106"/>
    </location>
</feature>
<feature type="domain" description="NYN" evidence="2">
    <location>
        <begin position="23"/>
        <end position="97"/>
    </location>
</feature>
<feature type="compositionally biased region" description="Basic and acidic residues" evidence="1">
    <location>
        <begin position="144"/>
        <end position="154"/>
    </location>
</feature>
<keyword evidence="4" id="KW-1185">Reference proteome</keyword>
<feature type="compositionally biased region" description="Basic and acidic residues" evidence="1">
    <location>
        <begin position="438"/>
        <end position="449"/>
    </location>
</feature>
<feature type="compositionally biased region" description="Basic and acidic residues" evidence="1">
    <location>
        <begin position="274"/>
        <end position="283"/>
    </location>
</feature>
<feature type="compositionally biased region" description="Basic and acidic residues" evidence="1">
    <location>
        <begin position="473"/>
        <end position="499"/>
    </location>
</feature>
<feature type="compositionally biased region" description="Polar residues" evidence="1">
    <location>
        <begin position="855"/>
        <end position="887"/>
    </location>
</feature>
<feature type="compositionally biased region" description="Polar residues" evidence="1">
    <location>
        <begin position="119"/>
        <end position="131"/>
    </location>
</feature>
<feature type="compositionally biased region" description="Polar residues" evidence="1">
    <location>
        <begin position="822"/>
        <end position="843"/>
    </location>
</feature>
<feature type="compositionally biased region" description="Basic and acidic residues" evidence="1">
    <location>
        <begin position="926"/>
        <end position="935"/>
    </location>
</feature>
<dbReference type="PANTHER" id="PTHR14379:SF3">
    <property type="entry name" value="MEIOSIS REGULATOR AND MRNA STABILITY FACTOR 1"/>
    <property type="match status" value="1"/>
</dbReference>
<dbReference type="PANTHER" id="PTHR14379">
    <property type="entry name" value="LIMKAIN B LKAP"/>
    <property type="match status" value="1"/>
</dbReference>
<feature type="compositionally biased region" description="Basic and acidic residues" evidence="1">
    <location>
        <begin position="966"/>
        <end position="976"/>
    </location>
</feature>
<reference evidence="4" key="1">
    <citation type="journal article" date="2019" name="Gigascience">
        <title>De novo genome assembly of the endangered Acer yangbiense, a plant species with extremely small populations endemic to Yunnan Province, China.</title>
        <authorList>
            <person name="Yang J."/>
            <person name="Wariss H.M."/>
            <person name="Tao L."/>
            <person name="Zhang R."/>
            <person name="Yun Q."/>
            <person name="Hollingsworth P."/>
            <person name="Dao Z."/>
            <person name="Luo G."/>
            <person name="Guo H."/>
            <person name="Ma Y."/>
            <person name="Sun W."/>
        </authorList>
    </citation>
    <scope>NUCLEOTIDE SEQUENCE [LARGE SCALE GENOMIC DNA]</scope>
    <source>
        <strain evidence="4">cv. br00</strain>
    </source>
</reference>
<feature type="compositionally biased region" description="Basic residues" evidence="1">
    <location>
        <begin position="164"/>
        <end position="175"/>
    </location>
</feature>
<accession>A0A5N5KFK5</accession>
<feature type="compositionally biased region" description="Polar residues" evidence="1">
    <location>
        <begin position="177"/>
        <end position="191"/>
    </location>
</feature>
<gene>
    <name evidence="3" type="ORF">DKX38_019188</name>
</gene>
<sequence length="1278" mass="138666">MISFYQISSLVIKLAEVQVTVLQHQQDVLVCVKDASDKKILVDMLFWAVDNPAPANYLLISGDRDFSNALHQLRMRRYNILLAQPKTASAPLVAAAKSVWLWTSLLAGGRPLAEGELQQPGSQNYTSSPGTAQIPVSGAAQMKEPVDSCSEKPHVANQKSPSTARHRRRGAKTTRRNPSQMNESNTTSTPLDPSAPPPMSARPNRASSTSASSTRVADFDSSNNFGHTINASPQRRNPELKHDPKSKPDSKNNKKSKGESSKGFCSGKGPEISPNKKEQDGKNSKGFCAGKGPEPSQNKKKPEGENSQGSCEGKGQELKHDPRKKRRRRRKKPEGGNSKESCEGKGSEIKHDPQKKSGSQNKKKLEGENSKGSCEGTGPGLKHDPRKKPGSQEMKKPEGENSKGSCEGTGPGLKHDPRKKPGSQEMKKPEGENSEGSCEGKEPELEHDPQNIPGSQNKKKLEGENSEGSCEGKGAEIEHDPQKKPDRENKKKPEGENKKVAGARKGVSLRKSVVRRSKRHVSLSKQDNMAAPPYTAIWVRVWDPFLLSWGWGDRRRSFSEMAGGGGADAQYVNAKTSVWWDIENCAVPRGCDPHAIAQNISSALARMNYCGPVSISAYGDTHGINSAAQQALSSTGVSLNHVPAGVKDASDKKILVDMLFWAVDNPAPANYLLISGDRDFSNALHQLRMRRYNILLAQPKTASAPLVAAAKSVWLWTSLLAGGQPLAEGELQQPGSKNYTSSPGTAQIPVSGAAQMKEPVDSCSEKPHVANQNSPSTARGNRRGGVQGNQSQTNTPFYPSAPPMPAGLNGTSFTRVPAFGSLNESTRRNPCQMNESYTTSTPLDPSAPPPMSARPNGTSFTSASSTRVAGFDSSNNFGHPVNSSPQRRNPELKRDPKTKPDSKNNKKSKGEISKGFCSGKGPEISPNKKEQDGKNSEGFCAGKGPEPSQNKKKPEGENSQGSSEGKGPKLEHDPQKKSGSQNKKKPESENSEASCEGREPELEHDPQKKPGSSKKKKPEGENSEVNCEGGNEPELEHDPQKKPGSSKKKKQKGENSKESCERKGLKMEHDPQKKPGSQNKKKAEGENSEGSCEGGKEPDLEHDPQKKSGSSKKKKPEGENSKGSCEGEKGPEIEHDPQKKSGSQNKKKPEGENSEGSFEGKEPELEHDTQNKPGSSKKKKPKGENSKESYEGGKRVEIEHDPQKKPDSQNKKKPEGENSKESCEEKGLEMEHDPQKKPSSQNKKKPVGENFEGSGEGGKGPELDHDHYARVWYKFLFS</sequence>
<feature type="compositionally biased region" description="Low complexity" evidence="1">
    <location>
        <begin position="205"/>
        <end position="215"/>
    </location>
</feature>
<feature type="compositionally biased region" description="Basic and acidic residues" evidence="1">
    <location>
        <begin position="1116"/>
        <end position="1139"/>
    </location>
</feature>
<dbReference type="InterPro" id="IPR024768">
    <property type="entry name" value="Marf1"/>
</dbReference>
<feature type="compositionally biased region" description="Basic and acidic residues" evidence="1">
    <location>
        <begin position="1182"/>
        <end position="1236"/>
    </location>
</feature>
<feature type="domain" description="NYN" evidence="2">
    <location>
        <begin position="575"/>
        <end position="711"/>
    </location>
</feature>
<dbReference type="GO" id="GO:0005777">
    <property type="term" value="C:peroxisome"/>
    <property type="evidence" value="ECO:0007669"/>
    <property type="project" value="InterPro"/>
</dbReference>
<feature type="region of interest" description="Disordered" evidence="1">
    <location>
        <begin position="113"/>
        <end position="520"/>
    </location>
</feature>
<dbReference type="EMBL" id="VDCV01000013">
    <property type="protein sequence ID" value="KAB5529107.1"/>
    <property type="molecule type" value="Genomic_DNA"/>
</dbReference>
<dbReference type="Proteomes" id="UP000326939">
    <property type="component" value="Chromosome 13"/>
</dbReference>
<organism evidence="3 4">
    <name type="scientific">Salix brachista</name>
    <dbReference type="NCBI Taxonomy" id="2182728"/>
    <lineage>
        <taxon>Eukaryota</taxon>
        <taxon>Viridiplantae</taxon>
        <taxon>Streptophyta</taxon>
        <taxon>Embryophyta</taxon>
        <taxon>Tracheophyta</taxon>
        <taxon>Spermatophyta</taxon>
        <taxon>Magnoliopsida</taxon>
        <taxon>eudicotyledons</taxon>
        <taxon>Gunneridae</taxon>
        <taxon>Pentapetalae</taxon>
        <taxon>rosids</taxon>
        <taxon>fabids</taxon>
        <taxon>Malpighiales</taxon>
        <taxon>Salicaceae</taxon>
        <taxon>Saliceae</taxon>
        <taxon>Salix</taxon>
    </lineage>
</organism>
<feature type="compositionally biased region" description="Basic and acidic residues" evidence="1">
    <location>
        <begin position="340"/>
        <end position="355"/>
    </location>
</feature>
<dbReference type="CDD" id="cd10910">
    <property type="entry name" value="PIN_limkain_b1_N_like"/>
    <property type="match status" value="2"/>
</dbReference>
<dbReference type="GO" id="GO:0004540">
    <property type="term" value="F:RNA nuclease activity"/>
    <property type="evidence" value="ECO:0007669"/>
    <property type="project" value="InterPro"/>
</dbReference>
<evidence type="ECO:0000313" key="4">
    <source>
        <dbReference type="Proteomes" id="UP000326939"/>
    </source>
</evidence>
<dbReference type="Gene3D" id="3.40.50.1010">
    <property type="entry name" value="5'-nuclease"/>
    <property type="match status" value="2"/>
</dbReference>
<feature type="compositionally biased region" description="Polar residues" evidence="1">
    <location>
        <begin position="733"/>
        <end position="745"/>
    </location>
</feature>